<dbReference type="InterPro" id="IPR056362">
    <property type="entry name" value="AtuA-like_ferredoxin_dom"/>
</dbReference>
<comment type="caution">
    <text evidence="4">The sequence shown here is derived from an EMBL/GenBank/DDBJ whole genome shotgun (WGS) entry which is preliminary data.</text>
</comment>
<dbReference type="Pfam" id="PF23544">
    <property type="entry name" value="AtuA_ferredoxin"/>
    <property type="match status" value="1"/>
</dbReference>
<dbReference type="PANTHER" id="PTHR47585">
    <property type="match status" value="1"/>
</dbReference>
<protein>
    <submittedName>
        <fullName evidence="4">DUF1446 domain-containing protein</fullName>
    </submittedName>
</protein>
<feature type="compositionally biased region" description="Polar residues" evidence="1">
    <location>
        <begin position="8"/>
        <end position="49"/>
    </location>
</feature>
<accession>A0ABN3HET2</accession>
<evidence type="ECO:0000313" key="5">
    <source>
        <dbReference type="Proteomes" id="UP001501444"/>
    </source>
</evidence>
<dbReference type="EMBL" id="BAAARV010000083">
    <property type="protein sequence ID" value="GAA2378044.1"/>
    <property type="molecule type" value="Genomic_DNA"/>
</dbReference>
<dbReference type="Proteomes" id="UP001501444">
    <property type="component" value="Unassembled WGS sequence"/>
</dbReference>
<dbReference type="PANTHER" id="PTHR47585:SF1">
    <property type="entry name" value="DUF1446 DOMAIN-CONTAINING PROTEIN"/>
    <property type="match status" value="1"/>
</dbReference>
<name>A0ABN3HET2_9ACTN</name>
<evidence type="ECO:0000259" key="3">
    <source>
        <dbReference type="Pfam" id="PF23544"/>
    </source>
</evidence>
<feature type="region of interest" description="Disordered" evidence="1">
    <location>
        <begin position="1"/>
        <end position="55"/>
    </location>
</feature>
<evidence type="ECO:0000313" key="4">
    <source>
        <dbReference type="EMBL" id="GAA2378044.1"/>
    </source>
</evidence>
<dbReference type="InterPro" id="IPR010839">
    <property type="entry name" value="AtuA_N"/>
</dbReference>
<evidence type="ECO:0000259" key="2">
    <source>
        <dbReference type="Pfam" id="PF07287"/>
    </source>
</evidence>
<proteinExistence type="predicted"/>
<keyword evidence="5" id="KW-1185">Reference proteome</keyword>
<dbReference type="Pfam" id="PF07287">
    <property type="entry name" value="AtuA"/>
    <property type="match status" value="1"/>
</dbReference>
<organism evidence="4 5">
    <name type="scientific">Dactylosporangium salmoneum</name>
    <dbReference type="NCBI Taxonomy" id="53361"/>
    <lineage>
        <taxon>Bacteria</taxon>
        <taxon>Bacillati</taxon>
        <taxon>Actinomycetota</taxon>
        <taxon>Actinomycetes</taxon>
        <taxon>Micromonosporales</taxon>
        <taxon>Micromonosporaceae</taxon>
        <taxon>Dactylosporangium</taxon>
    </lineage>
</organism>
<feature type="domain" description="Acyclic terpene utilisation N-terminal" evidence="2">
    <location>
        <begin position="58"/>
        <end position="472"/>
    </location>
</feature>
<feature type="domain" description="AtuA-like ferredoxin-fold" evidence="3">
    <location>
        <begin position="513"/>
        <end position="607"/>
    </location>
</feature>
<sequence>MSAPHTGDATSVPHTGGATSAPHTGGATSVPHTGGATSAPHTGGATSAPHTGGASRVLRVGNASGFYGDRATAWREMLDGGELDVLTGDYLAELTMLILGRDRLKDPATGYAKTFLRQLEPVLGTALQRRVKLVTNAGGLNPAGLADAIRQLAARLGLDASVAHVEGDDVIARAAEFDVRQPLTANAYLGAFGIAECLTAGADIVVTGRVTDASLVVGPGIARFGWTRADLDALAGATVAGHVLECGAQATGGNFAFFTELPDGGRRPGFPIAELHPDGSAVITKHPGTGGAVTVETVTAQLLYEIAAPAYPGPDVVADFASIRLTPDGPDRVRIDGVRGGPPPDTLKVGVNALGGFRNAMTFVLCGLDIEAKAALVRAQLEDALGPDGLEFALARTDHPDAGDEPAASALLTVHVRDADPKRAGRTFSQAAVELALASYPGLALTAPPGDATPFGIFTSFAVPQDSVPHVAVLPDGTRRPVNAPQPQKMVISPKNQDASASGFFGQTVKAPLGRLFGARSGDKGGDANIGVWAREERAYAWLRTELTTERLKQLLPEAAPLDVERYELPNLNAVNFVIHGILGEGVAASTRFDPQGKALGEWLRSRVVDLPEEFLA</sequence>
<evidence type="ECO:0000256" key="1">
    <source>
        <dbReference type="SAM" id="MobiDB-lite"/>
    </source>
</evidence>
<reference evidence="4 5" key="1">
    <citation type="journal article" date="2019" name="Int. J. Syst. Evol. Microbiol.">
        <title>The Global Catalogue of Microorganisms (GCM) 10K type strain sequencing project: providing services to taxonomists for standard genome sequencing and annotation.</title>
        <authorList>
            <consortium name="The Broad Institute Genomics Platform"/>
            <consortium name="The Broad Institute Genome Sequencing Center for Infectious Disease"/>
            <person name="Wu L."/>
            <person name="Ma J."/>
        </authorList>
    </citation>
    <scope>NUCLEOTIDE SEQUENCE [LARGE SCALE GENOMIC DNA]</scope>
    <source>
        <strain evidence="4 5">JCM 3272</strain>
    </source>
</reference>
<gene>
    <name evidence="4" type="ORF">GCM10010170_083870</name>
</gene>